<comment type="caution">
    <text evidence="1">The sequence shown here is derived from an EMBL/GenBank/DDBJ whole genome shotgun (WGS) entry which is preliminary data.</text>
</comment>
<sequence>MVGCPPTRRYSVVLAVNPVRWLMGLHVVAPRQRPVGRPSLGG</sequence>
<organism evidence="1 2">
    <name type="scientific">Mycobacterium kansasii</name>
    <dbReference type="NCBI Taxonomy" id="1768"/>
    <lineage>
        <taxon>Bacteria</taxon>
        <taxon>Bacillati</taxon>
        <taxon>Actinomycetota</taxon>
        <taxon>Actinomycetes</taxon>
        <taxon>Mycobacteriales</taxon>
        <taxon>Mycobacteriaceae</taxon>
        <taxon>Mycobacterium</taxon>
    </lineage>
</organism>
<dbReference type="EMBL" id="MVBM01000001">
    <property type="protein sequence ID" value="OOK82892.1"/>
    <property type="molecule type" value="Genomic_DNA"/>
</dbReference>
<gene>
    <name evidence="1" type="ORF">BZL30_1488</name>
</gene>
<accession>A0A1V3XUW9</accession>
<protein>
    <submittedName>
        <fullName evidence="1">Uncharacterized protein</fullName>
    </submittedName>
</protein>
<reference evidence="1 2" key="1">
    <citation type="submission" date="2017-02" db="EMBL/GenBank/DDBJ databases">
        <title>Complete genome sequences of Mycobacterium kansasii strains isolated from rhesus macaques.</title>
        <authorList>
            <person name="Panda A."/>
            <person name="Nagaraj S."/>
            <person name="Zhao X."/>
            <person name="Tettelin H."/>
            <person name="Detolla L.J."/>
        </authorList>
    </citation>
    <scope>NUCLEOTIDE SEQUENCE [LARGE SCALE GENOMIC DNA]</scope>
    <source>
        <strain evidence="1 2">11-3813</strain>
    </source>
</reference>
<evidence type="ECO:0000313" key="2">
    <source>
        <dbReference type="Proteomes" id="UP000189229"/>
    </source>
</evidence>
<name>A0A1V3XUW9_MYCKA</name>
<dbReference type="Proteomes" id="UP000189229">
    <property type="component" value="Unassembled WGS sequence"/>
</dbReference>
<evidence type="ECO:0000313" key="1">
    <source>
        <dbReference type="EMBL" id="OOK82892.1"/>
    </source>
</evidence>
<dbReference type="AlphaFoldDB" id="A0A1V3XUW9"/>
<proteinExistence type="predicted"/>